<keyword evidence="3" id="KW-1185">Reference proteome</keyword>
<dbReference type="Proteomes" id="UP001597365">
    <property type="component" value="Unassembled WGS sequence"/>
</dbReference>
<proteinExistence type="predicted"/>
<evidence type="ECO:0008006" key="4">
    <source>
        <dbReference type="Google" id="ProtNLM"/>
    </source>
</evidence>
<evidence type="ECO:0000313" key="3">
    <source>
        <dbReference type="Proteomes" id="UP001597365"/>
    </source>
</evidence>
<reference evidence="3" key="1">
    <citation type="journal article" date="2019" name="Int. J. Syst. Evol. Microbiol.">
        <title>The Global Catalogue of Microorganisms (GCM) 10K type strain sequencing project: providing services to taxonomists for standard genome sequencing and annotation.</title>
        <authorList>
            <consortium name="The Broad Institute Genomics Platform"/>
            <consortium name="The Broad Institute Genome Sequencing Center for Infectious Disease"/>
            <person name="Wu L."/>
            <person name="Ma J."/>
        </authorList>
    </citation>
    <scope>NUCLEOTIDE SEQUENCE [LARGE SCALE GENOMIC DNA]</scope>
    <source>
        <strain evidence="3">CGMCC 4.7455</strain>
    </source>
</reference>
<gene>
    <name evidence="2" type="ORF">ACFSJS_24880</name>
</gene>
<dbReference type="RefSeq" id="WP_380904160.1">
    <property type="nucleotide sequence ID" value="NZ_JBHUFU010000020.1"/>
</dbReference>
<evidence type="ECO:0000313" key="2">
    <source>
        <dbReference type="EMBL" id="MFD1832854.1"/>
    </source>
</evidence>
<feature type="compositionally biased region" description="Basic and acidic residues" evidence="1">
    <location>
        <begin position="164"/>
        <end position="178"/>
    </location>
</feature>
<name>A0ABW4PRL3_9ACTN</name>
<evidence type="ECO:0000256" key="1">
    <source>
        <dbReference type="SAM" id="MobiDB-lite"/>
    </source>
</evidence>
<organism evidence="2 3">
    <name type="scientific">Streptomyces desertarenae</name>
    <dbReference type="NCBI Taxonomy" id="2666184"/>
    <lineage>
        <taxon>Bacteria</taxon>
        <taxon>Bacillati</taxon>
        <taxon>Actinomycetota</taxon>
        <taxon>Actinomycetes</taxon>
        <taxon>Kitasatosporales</taxon>
        <taxon>Streptomycetaceae</taxon>
        <taxon>Streptomyces</taxon>
    </lineage>
</organism>
<sequence>MTEASPSFRRGKSFPVGLVGFLTVVLALNGCGNVREREGAVEPPKSSRSVMHPESAVEEAKEISSRALDVSGVRGKVSPAGPIVRTDGQHEGNYYVHHAWSVAGASPAAIKEGMEELRRKLPEEGWSIEKYGRANSKARQLQLEVFHEDRKYLMQVEELIRSERGDKHTASGRPREDLLSFTVMSPTYKSPEGVSPHGG</sequence>
<dbReference type="EMBL" id="JBHUFU010000020">
    <property type="protein sequence ID" value="MFD1832854.1"/>
    <property type="molecule type" value="Genomic_DNA"/>
</dbReference>
<protein>
    <recommendedName>
        <fullName evidence="4">Lipoprotein</fullName>
    </recommendedName>
</protein>
<feature type="region of interest" description="Disordered" evidence="1">
    <location>
        <begin position="164"/>
        <end position="199"/>
    </location>
</feature>
<comment type="caution">
    <text evidence="2">The sequence shown here is derived from an EMBL/GenBank/DDBJ whole genome shotgun (WGS) entry which is preliminary data.</text>
</comment>
<accession>A0ABW4PRL3</accession>